<accession>A0A9P4I5A9</accession>
<organism evidence="2 3">
    <name type="scientific">Rhizodiscina lignyota</name>
    <dbReference type="NCBI Taxonomy" id="1504668"/>
    <lineage>
        <taxon>Eukaryota</taxon>
        <taxon>Fungi</taxon>
        <taxon>Dikarya</taxon>
        <taxon>Ascomycota</taxon>
        <taxon>Pezizomycotina</taxon>
        <taxon>Dothideomycetes</taxon>
        <taxon>Pleosporomycetidae</taxon>
        <taxon>Aulographales</taxon>
        <taxon>Rhizodiscinaceae</taxon>
        <taxon>Rhizodiscina</taxon>
    </lineage>
</organism>
<sequence>MCIEIKRARREGRRLLGVKRSRVRRYRGGGKSRSKSRSKERKRREEIKKIDDVYINSIISGLAVLGLDEDCAWKGPSRATRALSAVVTVARMLVLYRAKLMREAAIKEMREEQGFSRAEASKKAPTHFQLA</sequence>
<dbReference type="OrthoDB" id="3945255at2759"/>
<reference evidence="2" key="1">
    <citation type="journal article" date="2020" name="Stud. Mycol.">
        <title>101 Dothideomycetes genomes: a test case for predicting lifestyles and emergence of pathogens.</title>
        <authorList>
            <person name="Haridas S."/>
            <person name="Albert R."/>
            <person name="Binder M."/>
            <person name="Bloem J."/>
            <person name="Labutti K."/>
            <person name="Salamov A."/>
            <person name="Andreopoulos B."/>
            <person name="Baker S."/>
            <person name="Barry K."/>
            <person name="Bills G."/>
            <person name="Bluhm B."/>
            <person name="Cannon C."/>
            <person name="Castanera R."/>
            <person name="Culley D."/>
            <person name="Daum C."/>
            <person name="Ezra D."/>
            <person name="Gonzalez J."/>
            <person name="Henrissat B."/>
            <person name="Kuo A."/>
            <person name="Liang C."/>
            <person name="Lipzen A."/>
            <person name="Lutzoni F."/>
            <person name="Magnuson J."/>
            <person name="Mondo S."/>
            <person name="Nolan M."/>
            <person name="Ohm R."/>
            <person name="Pangilinan J."/>
            <person name="Park H.-J."/>
            <person name="Ramirez L."/>
            <person name="Alfaro M."/>
            <person name="Sun H."/>
            <person name="Tritt A."/>
            <person name="Yoshinaga Y."/>
            <person name="Zwiers L.-H."/>
            <person name="Turgeon B."/>
            <person name="Goodwin S."/>
            <person name="Spatafora J."/>
            <person name="Crous P."/>
            <person name="Grigoriev I."/>
        </authorList>
    </citation>
    <scope>NUCLEOTIDE SEQUENCE</scope>
    <source>
        <strain evidence="2">CBS 133067</strain>
    </source>
</reference>
<evidence type="ECO:0000256" key="1">
    <source>
        <dbReference type="SAM" id="MobiDB-lite"/>
    </source>
</evidence>
<keyword evidence="3" id="KW-1185">Reference proteome</keyword>
<dbReference type="Proteomes" id="UP000799772">
    <property type="component" value="Unassembled WGS sequence"/>
</dbReference>
<evidence type="ECO:0000313" key="3">
    <source>
        <dbReference type="Proteomes" id="UP000799772"/>
    </source>
</evidence>
<dbReference type="EMBL" id="ML978148">
    <property type="protein sequence ID" value="KAF2092372.1"/>
    <property type="molecule type" value="Genomic_DNA"/>
</dbReference>
<comment type="caution">
    <text evidence="2">The sequence shown here is derived from an EMBL/GenBank/DDBJ whole genome shotgun (WGS) entry which is preliminary data.</text>
</comment>
<evidence type="ECO:0000313" key="2">
    <source>
        <dbReference type="EMBL" id="KAF2092372.1"/>
    </source>
</evidence>
<feature type="region of interest" description="Disordered" evidence="1">
    <location>
        <begin position="21"/>
        <end position="44"/>
    </location>
</feature>
<dbReference type="AlphaFoldDB" id="A0A9P4I5A9"/>
<protein>
    <submittedName>
        <fullName evidence="2">Uncharacterized protein</fullName>
    </submittedName>
</protein>
<proteinExistence type="predicted"/>
<feature type="compositionally biased region" description="Basic residues" evidence="1">
    <location>
        <begin position="21"/>
        <end position="42"/>
    </location>
</feature>
<gene>
    <name evidence="2" type="ORF">NA57DRAFT_62543</name>
</gene>
<name>A0A9P4I5A9_9PEZI</name>